<accession>A0A4Q5M6J8</accession>
<dbReference type="EMBL" id="SEWF01000001">
    <property type="protein sequence ID" value="RYU97657.1"/>
    <property type="molecule type" value="Genomic_DNA"/>
</dbReference>
<protein>
    <submittedName>
        <fullName evidence="2">DUF58 domain-containing protein</fullName>
    </submittedName>
</protein>
<proteinExistence type="predicted"/>
<dbReference type="InterPro" id="IPR036465">
    <property type="entry name" value="vWFA_dom_sf"/>
</dbReference>
<gene>
    <name evidence="2" type="ORF">EWM59_00615</name>
</gene>
<dbReference type="AlphaFoldDB" id="A0A4Q5M6J8"/>
<keyword evidence="3" id="KW-1185">Reference proteome</keyword>
<evidence type="ECO:0000259" key="1">
    <source>
        <dbReference type="Pfam" id="PF01882"/>
    </source>
</evidence>
<dbReference type="PANTHER" id="PTHR33608:SF6">
    <property type="entry name" value="BLL2464 PROTEIN"/>
    <property type="match status" value="1"/>
</dbReference>
<dbReference type="Pfam" id="PF01882">
    <property type="entry name" value="DUF58"/>
    <property type="match status" value="1"/>
</dbReference>
<sequence length="287" mass="33100">MVEDIISKLNKYEIKIRKAVDSQMHGNFRSVFKGSGLEFSDLRTYQYGDDVRTIDWITTAKGHGAYVKIFKEEKEQTVFFMLDVSASQEVGNNGRLKLDTAKEICGVLSLSAIKEAGHVGLYCFSDQKELYFKPANGLKHGYEIILSLFKMKPLSQLTNIPAAIGFALNILKRRSVVFLISDFLDKDYEHNLKALARKHDLVVIHIYDQREIKLPSLGIIPVLDKESKRTVWLNTSSPTFKKEMKEMFEDNQIRLEKLCKQHNANYLAIDSREDYVLKLIQLFRVRK</sequence>
<evidence type="ECO:0000313" key="2">
    <source>
        <dbReference type="EMBL" id="RYU97657.1"/>
    </source>
</evidence>
<dbReference type="SUPFAM" id="SSF53300">
    <property type="entry name" value="vWA-like"/>
    <property type="match status" value="1"/>
</dbReference>
<dbReference type="CDD" id="cd00198">
    <property type="entry name" value="vWFA"/>
    <property type="match status" value="1"/>
</dbReference>
<dbReference type="InterPro" id="IPR002881">
    <property type="entry name" value="DUF58"/>
</dbReference>
<dbReference type="PANTHER" id="PTHR33608">
    <property type="entry name" value="BLL2464 PROTEIN"/>
    <property type="match status" value="1"/>
</dbReference>
<feature type="domain" description="DUF58" evidence="1">
    <location>
        <begin position="41"/>
        <end position="251"/>
    </location>
</feature>
<evidence type="ECO:0000313" key="3">
    <source>
        <dbReference type="Proteomes" id="UP000293162"/>
    </source>
</evidence>
<name>A0A4Q5M6J8_9BACT</name>
<comment type="caution">
    <text evidence="2">The sequence shown here is derived from an EMBL/GenBank/DDBJ whole genome shotgun (WGS) entry which is preliminary data.</text>
</comment>
<dbReference type="Gene3D" id="3.40.50.410">
    <property type="entry name" value="von Willebrand factor, type A domain"/>
    <property type="match status" value="1"/>
</dbReference>
<dbReference type="OrthoDB" id="9776116at2"/>
<dbReference type="RefSeq" id="WP_130019004.1">
    <property type="nucleotide sequence ID" value="NZ_SEWF01000001.1"/>
</dbReference>
<dbReference type="Proteomes" id="UP000293162">
    <property type="component" value="Unassembled WGS sequence"/>
</dbReference>
<reference evidence="2 3" key="1">
    <citation type="submission" date="2019-02" db="EMBL/GenBank/DDBJ databases">
        <title>Bacterial novel species Emticicia sp. 17J42-9 isolated from soil.</title>
        <authorList>
            <person name="Jung H.-Y."/>
        </authorList>
    </citation>
    <scope>NUCLEOTIDE SEQUENCE [LARGE SCALE GENOMIC DNA]</scope>
    <source>
        <strain evidence="2 3">17J42-9</strain>
    </source>
</reference>
<organism evidence="2 3">
    <name type="scientific">Emticicia agri</name>
    <dbReference type="NCBI Taxonomy" id="2492393"/>
    <lineage>
        <taxon>Bacteria</taxon>
        <taxon>Pseudomonadati</taxon>
        <taxon>Bacteroidota</taxon>
        <taxon>Cytophagia</taxon>
        <taxon>Cytophagales</taxon>
        <taxon>Leadbetterellaceae</taxon>
        <taxon>Emticicia</taxon>
    </lineage>
</organism>